<dbReference type="CDD" id="cd00305">
    <property type="entry name" value="Cu-Zn_Superoxide_Dismutase"/>
    <property type="match status" value="1"/>
</dbReference>
<dbReference type="Gene3D" id="2.60.40.200">
    <property type="entry name" value="Superoxide dismutase, copper/zinc binding domain"/>
    <property type="match status" value="1"/>
</dbReference>
<evidence type="ECO:0000259" key="3">
    <source>
        <dbReference type="Pfam" id="PF00080"/>
    </source>
</evidence>
<comment type="similarity">
    <text evidence="1">Belongs to the Cu-Zn superoxide dismutase family.</text>
</comment>
<dbReference type="EMBL" id="JAPEVI010000002">
    <property type="protein sequence ID" value="MCX2721633.1"/>
    <property type="molecule type" value="Genomic_DNA"/>
</dbReference>
<dbReference type="SUPFAM" id="SSF49329">
    <property type="entry name" value="Cu,Zn superoxide dismutase-like"/>
    <property type="match status" value="1"/>
</dbReference>
<keyword evidence="2" id="KW-0732">Signal</keyword>
<name>A0ABT3QXG3_9HYPH</name>
<dbReference type="Proteomes" id="UP001300261">
    <property type="component" value="Unassembled WGS sequence"/>
</dbReference>
<dbReference type="RefSeq" id="WP_265961322.1">
    <property type="nucleotide sequence ID" value="NZ_JAPEVI010000002.1"/>
</dbReference>
<sequence length="172" mass="17324">MKRLALTCALILPAFAVQGAAAESVTATLQGEGISGTVEMTETASGVVHVVVNAEGLPAGKHGFHVHETGSCEADGGFKSAGGHLAGDKEHGINSSGGPHPGDLPNIHVGEDGILQAEFFARGFTIGEGVDERLLDDDGAAVIIHAGADDYSSQPSGDAGDRLACGVLARKS</sequence>
<proteinExistence type="inferred from homology"/>
<evidence type="ECO:0000313" key="5">
    <source>
        <dbReference type="Proteomes" id="UP001300261"/>
    </source>
</evidence>
<evidence type="ECO:0000256" key="2">
    <source>
        <dbReference type="SAM" id="SignalP"/>
    </source>
</evidence>
<dbReference type="InterPro" id="IPR018152">
    <property type="entry name" value="SOD_Cu/Zn_BS"/>
</dbReference>
<feature type="chain" id="PRO_5047019201" evidence="2">
    <location>
        <begin position="20"/>
        <end position="172"/>
    </location>
</feature>
<dbReference type="InterPro" id="IPR036423">
    <property type="entry name" value="SOD-like_Cu/Zn_dom_sf"/>
</dbReference>
<evidence type="ECO:0000256" key="1">
    <source>
        <dbReference type="ARBA" id="ARBA00010457"/>
    </source>
</evidence>
<accession>A0ABT3QXG3</accession>
<dbReference type="PROSITE" id="PS00087">
    <property type="entry name" value="SOD_CU_ZN_1"/>
    <property type="match status" value="1"/>
</dbReference>
<reference evidence="4 5" key="1">
    <citation type="journal article" date="2016" name="Int. J. Syst. Evol. Microbiol.">
        <title>Labrenzia salina sp. nov., isolated from the rhizosphere of the halophyte Arthrocnemum macrostachyum.</title>
        <authorList>
            <person name="Camacho M."/>
            <person name="Redondo-Gomez S."/>
            <person name="Rodriguez-Llorente I."/>
            <person name="Rohde M."/>
            <person name="Sproer C."/>
            <person name="Schumann P."/>
            <person name="Klenk H.P."/>
            <person name="Montero-Calasanz M.D.C."/>
        </authorList>
    </citation>
    <scope>NUCLEOTIDE SEQUENCE [LARGE SCALE GENOMIC DNA]</scope>
    <source>
        <strain evidence="4 5">DSM 29163</strain>
    </source>
</reference>
<feature type="signal peptide" evidence="2">
    <location>
        <begin position="1"/>
        <end position="19"/>
    </location>
</feature>
<protein>
    <submittedName>
        <fullName evidence="4">Superoxide dismutase family protein</fullName>
    </submittedName>
</protein>
<organism evidence="4 5">
    <name type="scientific">Roseibium salinum</name>
    <dbReference type="NCBI Taxonomy" id="1604349"/>
    <lineage>
        <taxon>Bacteria</taxon>
        <taxon>Pseudomonadati</taxon>
        <taxon>Pseudomonadota</taxon>
        <taxon>Alphaproteobacteria</taxon>
        <taxon>Hyphomicrobiales</taxon>
        <taxon>Stappiaceae</taxon>
        <taxon>Roseibium</taxon>
    </lineage>
</organism>
<dbReference type="InterPro" id="IPR024134">
    <property type="entry name" value="SOD_Cu/Zn_/chaperone"/>
</dbReference>
<dbReference type="Pfam" id="PF00080">
    <property type="entry name" value="Sod_Cu"/>
    <property type="match status" value="1"/>
</dbReference>
<dbReference type="InterPro" id="IPR001424">
    <property type="entry name" value="SOD_Cu_Zn_dom"/>
</dbReference>
<keyword evidence="5" id="KW-1185">Reference proteome</keyword>
<comment type="caution">
    <text evidence="4">The sequence shown here is derived from an EMBL/GenBank/DDBJ whole genome shotgun (WGS) entry which is preliminary data.</text>
</comment>
<gene>
    <name evidence="4" type="ORF">ON753_04315</name>
</gene>
<feature type="domain" description="Superoxide dismutase copper/zinc binding" evidence="3">
    <location>
        <begin position="34"/>
        <end position="167"/>
    </location>
</feature>
<evidence type="ECO:0000313" key="4">
    <source>
        <dbReference type="EMBL" id="MCX2721633.1"/>
    </source>
</evidence>
<dbReference type="PANTHER" id="PTHR10003">
    <property type="entry name" value="SUPEROXIDE DISMUTASE CU-ZN -RELATED"/>
    <property type="match status" value="1"/>
</dbReference>